<sequence>MRGGFVVFVVADNIAIEGKDLNMPSNQASTSCRVNSLTSNQLPHRLWFSFLLPYAIAH</sequence>
<evidence type="ECO:0000313" key="1">
    <source>
        <dbReference type="EMBL" id="OJZ84375.1"/>
    </source>
</evidence>
<feature type="non-terminal residue" evidence="1">
    <location>
        <position position="58"/>
    </location>
</feature>
<dbReference type="PROSITE" id="PS51257">
    <property type="entry name" value="PROKAR_LIPOPROTEIN"/>
    <property type="match status" value="1"/>
</dbReference>
<accession>A0A1M3TC96</accession>
<gene>
    <name evidence="1" type="ORF">ASPFODRAFT_48387</name>
</gene>
<dbReference type="EMBL" id="KV878244">
    <property type="protein sequence ID" value="OJZ84375.1"/>
    <property type="molecule type" value="Genomic_DNA"/>
</dbReference>
<dbReference type="AlphaFoldDB" id="A0A1M3TC96"/>
<evidence type="ECO:0000313" key="2">
    <source>
        <dbReference type="Proteomes" id="UP000184063"/>
    </source>
</evidence>
<proteinExistence type="predicted"/>
<organism evidence="1 2">
    <name type="scientific">Aspergillus luchuensis (strain CBS 106.47)</name>
    <dbReference type="NCBI Taxonomy" id="1137211"/>
    <lineage>
        <taxon>Eukaryota</taxon>
        <taxon>Fungi</taxon>
        <taxon>Dikarya</taxon>
        <taxon>Ascomycota</taxon>
        <taxon>Pezizomycotina</taxon>
        <taxon>Eurotiomycetes</taxon>
        <taxon>Eurotiomycetidae</taxon>
        <taxon>Eurotiales</taxon>
        <taxon>Aspergillaceae</taxon>
        <taxon>Aspergillus</taxon>
        <taxon>Aspergillus subgen. Circumdati</taxon>
    </lineage>
</organism>
<reference evidence="2" key="1">
    <citation type="journal article" date="2017" name="Genome Biol.">
        <title>Comparative genomics reveals high biological diversity and specific adaptations in the industrially and medically important fungal genus Aspergillus.</title>
        <authorList>
            <person name="de Vries R.P."/>
            <person name="Riley R."/>
            <person name="Wiebenga A."/>
            <person name="Aguilar-Osorio G."/>
            <person name="Amillis S."/>
            <person name="Uchima C.A."/>
            <person name="Anderluh G."/>
            <person name="Asadollahi M."/>
            <person name="Askin M."/>
            <person name="Barry K."/>
            <person name="Battaglia E."/>
            <person name="Bayram O."/>
            <person name="Benocci T."/>
            <person name="Braus-Stromeyer S.A."/>
            <person name="Caldana C."/>
            <person name="Canovas D."/>
            <person name="Cerqueira G.C."/>
            <person name="Chen F."/>
            <person name="Chen W."/>
            <person name="Choi C."/>
            <person name="Clum A."/>
            <person name="Dos Santos R.A."/>
            <person name="Damasio A.R."/>
            <person name="Diallinas G."/>
            <person name="Emri T."/>
            <person name="Fekete E."/>
            <person name="Flipphi M."/>
            <person name="Freyberg S."/>
            <person name="Gallo A."/>
            <person name="Gournas C."/>
            <person name="Habgood R."/>
            <person name="Hainaut M."/>
            <person name="Harispe M.L."/>
            <person name="Henrissat B."/>
            <person name="Hilden K.S."/>
            <person name="Hope R."/>
            <person name="Hossain A."/>
            <person name="Karabika E."/>
            <person name="Karaffa L."/>
            <person name="Karanyi Z."/>
            <person name="Krasevec N."/>
            <person name="Kuo A."/>
            <person name="Kusch H."/>
            <person name="LaButti K."/>
            <person name="Lagendijk E.L."/>
            <person name="Lapidus A."/>
            <person name="Levasseur A."/>
            <person name="Lindquist E."/>
            <person name="Lipzen A."/>
            <person name="Logrieco A.F."/>
            <person name="MacCabe A."/>
            <person name="Maekelae M.R."/>
            <person name="Malavazi I."/>
            <person name="Melin P."/>
            <person name="Meyer V."/>
            <person name="Mielnichuk N."/>
            <person name="Miskei M."/>
            <person name="Molnar A.P."/>
            <person name="Mule G."/>
            <person name="Ngan C.Y."/>
            <person name="Orejas M."/>
            <person name="Orosz E."/>
            <person name="Ouedraogo J.P."/>
            <person name="Overkamp K.M."/>
            <person name="Park H.-S."/>
            <person name="Perrone G."/>
            <person name="Piumi F."/>
            <person name="Punt P.J."/>
            <person name="Ram A.F."/>
            <person name="Ramon A."/>
            <person name="Rauscher S."/>
            <person name="Record E."/>
            <person name="Riano-Pachon D.M."/>
            <person name="Robert V."/>
            <person name="Roehrig J."/>
            <person name="Ruller R."/>
            <person name="Salamov A."/>
            <person name="Salih N.S."/>
            <person name="Samson R.A."/>
            <person name="Sandor E."/>
            <person name="Sanguinetti M."/>
            <person name="Schuetze T."/>
            <person name="Sepcic K."/>
            <person name="Shelest E."/>
            <person name="Sherlock G."/>
            <person name="Sophianopoulou V."/>
            <person name="Squina F.M."/>
            <person name="Sun H."/>
            <person name="Susca A."/>
            <person name="Todd R.B."/>
            <person name="Tsang A."/>
            <person name="Unkles S.E."/>
            <person name="van de Wiele N."/>
            <person name="van Rossen-Uffink D."/>
            <person name="Oliveira J.V."/>
            <person name="Vesth T.C."/>
            <person name="Visser J."/>
            <person name="Yu J.-H."/>
            <person name="Zhou M."/>
            <person name="Andersen M.R."/>
            <person name="Archer D.B."/>
            <person name="Baker S.E."/>
            <person name="Benoit I."/>
            <person name="Brakhage A.A."/>
            <person name="Braus G.H."/>
            <person name="Fischer R."/>
            <person name="Frisvad J.C."/>
            <person name="Goldman G.H."/>
            <person name="Houbraken J."/>
            <person name="Oakley B."/>
            <person name="Pocsi I."/>
            <person name="Scazzocchio C."/>
            <person name="Seiboth B."/>
            <person name="vanKuyk P.A."/>
            <person name="Wortman J."/>
            <person name="Dyer P.S."/>
            <person name="Grigoriev I.V."/>
        </authorList>
    </citation>
    <scope>NUCLEOTIDE SEQUENCE [LARGE SCALE GENOMIC DNA]</scope>
    <source>
        <strain evidence="2">CBS 106.47</strain>
    </source>
</reference>
<protein>
    <submittedName>
        <fullName evidence="1">Uncharacterized protein</fullName>
    </submittedName>
</protein>
<dbReference type="VEuPathDB" id="FungiDB:ASPFODRAFT_48387"/>
<dbReference type="Proteomes" id="UP000184063">
    <property type="component" value="Unassembled WGS sequence"/>
</dbReference>
<name>A0A1M3TC96_ASPLC</name>